<dbReference type="OrthoDB" id="1844152at2759"/>
<dbReference type="OMA" id="PDQPYEI"/>
<dbReference type="Proteomes" id="UP000006701">
    <property type="component" value="Unassembled WGS sequence"/>
</dbReference>
<keyword evidence="4 8" id="KW-0560">Oxidoreductase</keyword>
<dbReference type="PANTHER" id="PTHR46206">
    <property type="entry name" value="CYTOCHROME P450"/>
    <property type="match status" value="1"/>
</dbReference>
<dbReference type="GeneID" id="4702147"/>
<comment type="similarity">
    <text evidence="2 8">Belongs to the cytochrome P450 family.</text>
</comment>
<evidence type="ECO:0000256" key="3">
    <source>
        <dbReference type="ARBA" id="ARBA00022723"/>
    </source>
</evidence>
<keyword evidence="6 8" id="KW-0503">Monooxygenase</keyword>
<dbReference type="HOGENOM" id="CLU_022195_1_0_1"/>
<feature type="binding site" description="axial binding residue" evidence="7">
    <location>
        <position position="367"/>
    </location>
    <ligand>
        <name>heme</name>
        <dbReference type="ChEBI" id="CHEBI:30413"/>
    </ligand>
    <ligandPart>
        <name>Fe</name>
        <dbReference type="ChEBI" id="CHEBI:18248"/>
    </ligandPart>
</feature>
<dbReference type="PROSITE" id="PS00086">
    <property type="entry name" value="CYTOCHROME_P450"/>
    <property type="match status" value="1"/>
</dbReference>
<dbReference type="GO" id="GO:0016705">
    <property type="term" value="F:oxidoreductase activity, acting on paired donors, with incorporation or reduction of molecular oxygen"/>
    <property type="evidence" value="ECO:0007669"/>
    <property type="project" value="InterPro"/>
</dbReference>
<evidence type="ECO:0000256" key="8">
    <source>
        <dbReference type="RuleBase" id="RU000461"/>
    </source>
</evidence>
<evidence type="ECO:0000256" key="4">
    <source>
        <dbReference type="ARBA" id="ARBA00023002"/>
    </source>
</evidence>
<dbReference type="InterPro" id="IPR036396">
    <property type="entry name" value="Cyt_P450_sf"/>
</dbReference>
<dbReference type="GO" id="GO:0005506">
    <property type="term" value="F:iron ion binding"/>
    <property type="evidence" value="ECO:0007669"/>
    <property type="project" value="InterPro"/>
</dbReference>
<organism evidence="9 10">
    <name type="scientific">Aspergillus clavatus (strain ATCC 1007 / CBS 513.65 / DSM 816 / NCTC 3887 / NRRL 1 / QM 1276 / 107)</name>
    <dbReference type="NCBI Taxonomy" id="344612"/>
    <lineage>
        <taxon>Eukaryota</taxon>
        <taxon>Fungi</taxon>
        <taxon>Dikarya</taxon>
        <taxon>Ascomycota</taxon>
        <taxon>Pezizomycotina</taxon>
        <taxon>Eurotiomycetes</taxon>
        <taxon>Eurotiomycetidae</taxon>
        <taxon>Eurotiales</taxon>
        <taxon>Aspergillaceae</taxon>
        <taxon>Aspergillus</taxon>
        <taxon>Aspergillus subgen. Fumigati</taxon>
    </lineage>
</organism>
<dbReference type="RefSeq" id="XP_001270089.1">
    <property type="nucleotide sequence ID" value="XM_001270088.1"/>
</dbReference>
<protein>
    <submittedName>
        <fullName evidence="9">Cytochrome P450 oxidoreductase, putative</fullName>
    </submittedName>
</protein>
<dbReference type="GO" id="GO:0019748">
    <property type="term" value="P:secondary metabolic process"/>
    <property type="evidence" value="ECO:0007669"/>
    <property type="project" value="UniProtKB-ARBA"/>
</dbReference>
<dbReference type="CDD" id="cd11041">
    <property type="entry name" value="CYP503A1-like"/>
    <property type="match status" value="1"/>
</dbReference>
<reference evidence="9 10" key="1">
    <citation type="journal article" date="2008" name="PLoS Genet.">
        <title>Genomic islands in the pathogenic filamentous fungus Aspergillus fumigatus.</title>
        <authorList>
            <person name="Fedorova N.D."/>
            <person name="Khaldi N."/>
            <person name="Joardar V.S."/>
            <person name="Maiti R."/>
            <person name="Amedeo P."/>
            <person name="Anderson M.J."/>
            <person name="Crabtree J."/>
            <person name="Silva J.C."/>
            <person name="Badger J.H."/>
            <person name="Albarraq A."/>
            <person name="Angiuoli S."/>
            <person name="Bussey H."/>
            <person name="Bowyer P."/>
            <person name="Cotty P.J."/>
            <person name="Dyer P.S."/>
            <person name="Egan A."/>
            <person name="Galens K."/>
            <person name="Fraser-Liggett C.M."/>
            <person name="Haas B.J."/>
            <person name="Inman J.M."/>
            <person name="Kent R."/>
            <person name="Lemieux S."/>
            <person name="Malavazi I."/>
            <person name="Orvis J."/>
            <person name="Roemer T."/>
            <person name="Ronning C.M."/>
            <person name="Sundaram J.P."/>
            <person name="Sutton G."/>
            <person name="Turner G."/>
            <person name="Venter J.C."/>
            <person name="White O.R."/>
            <person name="Whitty B.R."/>
            <person name="Youngman P."/>
            <person name="Wolfe K.H."/>
            <person name="Goldman G.H."/>
            <person name="Wortman J.R."/>
            <person name="Jiang B."/>
            <person name="Denning D.W."/>
            <person name="Nierman W.C."/>
        </authorList>
    </citation>
    <scope>NUCLEOTIDE SEQUENCE [LARGE SCALE GENOMIC DNA]</scope>
    <source>
        <strain evidence="10">ATCC 1007 / CBS 513.65 / DSM 816 / NCTC 3887 / NRRL 1</strain>
    </source>
</reference>
<dbReference type="GO" id="GO:0004497">
    <property type="term" value="F:monooxygenase activity"/>
    <property type="evidence" value="ECO:0007669"/>
    <property type="project" value="UniProtKB-KW"/>
</dbReference>
<evidence type="ECO:0000256" key="2">
    <source>
        <dbReference type="ARBA" id="ARBA00010617"/>
    </source>
</evidence>
<dbReference type="GO" id="GO:0020037">
    <property type="term" value="F:heme binding"/>
    <property type="evidence" value="ECO:0007669"/>
    <property type="project" value="InterPro"/>
</dbReference>
<dbReference type="InterPro" id="IPR017972">
    <property type="entry name" value="Cyt_P450_CS"/>
</dbReference>
<evidence type="ECO:0000256" key="7">
    <source>
        <dbReference type="PIRSR" id="PIRSR602401-1"/>
    </source>
</evidence>
<proteinExistence type="inferred from homology"/>
<dbReference type="AlphaFoldDB" id="A1CM76"/>
<gene>
    <name evidence="9" type="ORF">ACLA_095960</name>
</gene>
<dbReference type="EMBL" id="DS027058">
    <property type="protein sequence ID" value="EAW08663.1"/>
    <property type="molecule type" value="Genomic_DNA"/>
</dbReference>
<dbReference type="VEuPathDB" id="FungiDB:ACLA_095960"/>
<dbReference type="InterPro" id="IPR001128">
    <property type="entry name" value="Cyt_P450"/>
</dbReference>
<evidence type="ECO:0000313" key="10">
    <source>
        <dbReference type="Proteomes" id="UP000006701"/>
    </source>
</evidence>
<evidence type="ECO:0000256" key="6">
    <source>
        <dbReference type="ARBA" id="ARBA00023033"/>
    </source>
</evidence>
<dbReference type="Pfam" id="PF00067">
    <property type="entry name" value="p450"/>
    <property type="match status" value="1"/>
</dbReference>
<keyword evidence="3 7" id="KW-0479">Metal-binding</keyword>
<dbReference type="GO" id="GO:0044283">
    <property type="term" value="P:small molecule biosynthetic process"/>
    <property type="evidence" value="ECO:0007669"/>
    <property type="project" value="UniProtKB-ARBA"/>
</dbReference>
<keyword evidence="5 7" id="KW-0408">Iron</keyword>
<keyword evidence="7 8" id="KW-0349">Heme</keyword>
<evidence type="ECO:0000313" key="9">
    <source>
        <dbReference type="EMBL" id="EAW08663.1"/>
    </source>
</evidence>
<dbReference type="STRING" id="344612.A1CM76"/>
<name>A1CM76_ASPCL</name>
<dbReference type="KEGG" id="act:ACLA_095960"/>
<dbReference type="SUPFAM" id="SSF48264">
    <property type="entry name" value="Cytochrome P450"/>
    <property type="match status" value="1"/>
</dbReference>
<dbReference type="Gene3D" id="1.10.630.10">
    <property type="entry name" value="Cytochrome P450"/>
    <property type="match status" value="1"/>
</dbReference>
<dbReference type="PANTHER" id="PTHR46206:SF4">
    <property type="entry name" value="P450, PUTATIVE (EUROFUNG)-RELATED"/>
    <property type="match status" value="1"/>
</dbReference>
<evidence type="ECO:0000256" key="5">
    <source>
        <dbReference type="ARBA" id="ARBA00023004"/>
    </source>
</evidence>
<dbReference type="InterPro" id="IPR002401">
    <property type="entry name" value="Cyt_P450_E_grp-I"/>
</dbReference>
<comment type="cofactor">
    <cofactor evidence="1 7">
        <name>heme</name>
        <dbReference type="ChEBI" id="CHEBI:30413"/>
    </cofactor>
</comment>
<accession>A1CM76</accession>
<keyword evidence="10" id="KW-1185">Reference proteome</keyword>
<sequence length="425" mass="48334">MFPTSLVFGATIVFLLYIAKRLYDAQERYPSHIPIIEPVPGTKNEDVIKAQYAKGPLTKNINRMLDKIYGEIDRVLQREVGNGAGRVVNVDFLTTEVYLHVFEMVLVGDDLGHDEEWLRIFADYPRVAFNAAVRLAKYHWLVRPVVARLIPEMRGLLDYRQEVYDILRPFHQERLQAMQTPDFKEPDDYIQSFINHAGAERGNTWRLAESISGTSMAGIQTTARVLYQTLFDLVQYPEYLGPIREEINHAISQEGGSANLSQAGLLSLVKLDSFIKESQKFHYNNLVSSNRKLFRSLTLSDGTVIPKNAYVSIPGLAHAVIDKTGNTRPFDGFQWAEKKLTAENPSVYNYVFSGQDDLEFGAGLHACPGRWFASIALKSALVRILLRYDFRLPEGQKRPVDEYNDGLEMEHDVTATLEFLAREHC</sequence>
<dbReference type="PRINTS" id="PR00463">
    <property type="entry name" value="EP450I"/>
</dbReference>
<evidence type="ECO:0000256" key="1">
    <source>
        <dbReference type="ARBA" id="ARBA00001971"/>
    </source>
</evidence>